<dbReference type="STRING" id="1125630.KPHS_25090"/>
<keyword evidence="2" id="KW-1185">Reference proteome</keyword>
<sequence length="40" mass="4438">MCQISGHARATLKNKPLINIPLILLASSKSKIRLIAFVDY</sequence>
<accession>A0A0H3GSJ6</accession>
<protein>
    <submittedName>
        <fullName evidence="1">Uncharacterized protein</fullName>
    </submittedName>
</protein>
<proteinExistence type="predicted"/>
<gene>
    <name evidence="1" type="ordered locus">KPHS_25090</name>
</gene>
<reference evidence="1 2" key="1">
    <citation type="journal article" date="2012" name="J. Bacteriol.">
        <title>Complete genome sequence of Klebsiella pneumoniae subsp. pneumoniae HS11286, a multidrug-resistant strain isolated from human sputum.</title>
        <authorList>
            <person name="Liu P."/>
            <person name="Li P."/>
            <person name="Jiang X."/>
            <person name="Bi D."/>
            <person name="Xie Y."/>
            <person name="Tai C."/>
            <person name="Deng Z."/>
            <person name="Rajakumar K."/>
            <person name="Ou H.Y."/>
        </authorList>
    </citation>
    <scope>NUCLEOTIDE SEQUENCE [LARGE SCALE GENOMIC DNA]</scope>
    <source>
        <strain evidence="1 2">HS11286</strain>
    </source>
</reference>
<evidence type="ECO:0000313" key="1">
    <source>
        <dbReference type="EMBL" id="AEW61207.1"/>
    </source>
</evidence>
<dbReference type="AlphaFoldDB" id="A0A0H3GSJ6"/>
<dbReference type="GeneID" id="11847527"/>
<dbReference type="RefSeq" id="YP_005226809.1">
    <property type="nucleotide sequence ID" value="NC_016845.1"/>
</dbReference>
<dbReference type="HOGENOM" id="CLU_3291173_0_0_6"/>
<dbReference type="Proteomes" id="UP000007841">
    <property type="component" value="Chromosome"/>
</dbReference>
<dbReference type="KEGG" id="kpm:KPHS_25090"/>
<dbReference type="RefSeq" id="WP_004225117.1">
    <property type="nucleotide sequence ID" value="NC_016845.1"/>
</dbReference>
<evidence type="ECO:0000313" key="2">
    <source>
        <dbReference type="Proteomes" id="UP000007841"/>
    </source>
</evidence>
<organism evidence="1 2">
    <name type="scientific">Klebsiella pneumoniae subsp. pneumoniae (strain HS11286)</name>
    <dbReference type="NCBI Taxonomy" id="1125630"/>
    <lineage>
        <taxon>Bacteria</taxon>
        <taxon>Pseudomonadati</taxon>
        <taxon>Pseudomonadota</taxon>
        <taxon>Gammaproteobacteria</taxon>
        <taxon>Enterobacterales</taxon>
        <taxon>Enterobacteriaceae</taxon>
        <taxon>Klebsiella/Raoultella group</taxon>
        <taxon>Klebsiella</taxon>
        <taxon>Klebsiella pneumoniae complex</taxon>
    </lineage>
</organism>
<dbReference type="EMBL" id="CP003200">
    <property type="protein sequence ID" value="AEW61207.1"/>
    <property type="molecule type" value="Genomic_DNA"/>
</dbReference>
<name>A0A0H3GSJ6_KLEPH</name>